<gene>
    <name evidence="2" type="ORF">OUZ56_005149</name>
</gene>
<evidence type="ECO:0000256" key="1">
    <source>
        <dbReference type="SAM" id="MobiDB-lite"/>
    </source>
</evidence>
<protein>
    <submittedName>
        <fullName evidence="2">Uncharacterized protein</fullName>
    </submittedName>
</protein>
<feature type="region of interest" description="Disordered" evidence="1">
    <location>
        <begin position="150"/>
        <end position="190"/>
    </location>
</feature>
<dbReference type="EMBL" id="JAOYFB010000001">
    <property type="protein sequence ID" value="KAK4003382.1"/>
    <property type="molecule type" value="Genomic_DNA"/>
</dbReference>
<feature type="compositionally biased region" description="Basic and acidic residues" evidence="1">
    <location>
        <begin position="150"/>
        <end position="165"/>
    </location>
</feature>
<organism evidence="2 3">
    <name type="scientific">Daphnia magna</name>
    <dbReference type="NCBI Taxonomy" id="35525"/>
    <lineage>
        <taxon>Eukaryota</taxon>
        <taxon>Metazoa</taxon>
        <taxon>Ecdysozoa</taxon>
        <taxon>Arthropoda</taxon>
        <taxon>Crustacea</taxon>
        <taxon>Branchiopoda</taxon>
        <taxon>Diplostraca</taxon>
        <taxon>Cladocera</taxon>
        <taxon>Anomopoda</taxon>
        <taxon>Daphniidae</taxon>
        <taxon>Daphnia</taxon>
    </lineage>
</organism>
<proteinExistence type="predicted"/>
<evidence type="ECO:0000313" key="3">
    <source>
        <dbReference type="Proteomes" id="UP001234178"/>
    </source>
</evidence>
<keyword evidence="3" id="KW-1185">Reference proteome</keyword>
<dbReference type="Proteomes" id="UP001234178">
    <property type="component" value="Unassembled WGS sequence"/>
</dbReference>
<accession>A0ABQ9YRY8</accession>
<sequence>METITITDNEITSNRQKVKRLYRSHHLWCFNLDAVKTQVMKIQKGPVLLMRWNAGEMFFLSFSCAHDRIGVQQQRRRHQQRRIRSVEKLLVPLRLLRSRISYAPGDKRTEPDAEDEGERVDGEQEEKASALIICIRIDLQFKYVAAEAGTREDTSTALDRPERVLRMAGVRNRSSEEPQPTITHTHTRAR</sequence>
<comment type="caution">
    <text evidence="2">The sequence shown here is derived from an EMBL/GenBank/DDBJ whole genome shotgun (WGS) entry which is preliminary data.</text>
</comment>
<reference evidence="2 3" key="1">
    <citation type="journal article" date="2023" name="Nucleic Acids Res.">
        <title>The hologenome of Daphnia magna reveals possible DNA methylation and microbiome-mediated evolution of the host genome.</title>
        <authorList>
            <person name="Chaturvedi A."/>
            <person name="Li X."/>
            <person name="Dhandapani V."/>
            <person name="Marshall H."/>
            <person name="Kissane S."/>
            <person name="Cuenca-Cambronero M."/>
            <person name="Asole G."/>
            <person name="Calvet F."/>
            <person name="Ruiz-Romero M."/>
            <person name="Marangio P."/>
            <person name="Guigo R."/>
            <person name="Rago D."/>
            <person name="Mirbahai L."/>
            <person name="Eastwood N."/>
            <person name="Colbourne J.K."/>
            <person name="Zhou J."/>
            <person name="Mallon E."/>
            <person name="Orsini L."/>
        </authorList>
    </citation>
    <scope>NUCLEOTIDE SEQUENCE [LARGE SCALE GENOMIC DNA]</scope>
    <source>
        <strain evidence="2">LRV0_1</strain>
    </source>
</reference>
<evidence type="ECO:0000313" key="2">
    <source>
        <dbReference type="EMBL" id="KAK4003382.1"/>
    </source>
</evidence>
<feature type="region of interest" description="Disordered" evidence="1">
    <location>
        <begin position="104"/>
        <end position="124"/>
    </location>
</feature>
<name>A0ABQ9YRY8_9CRUS</name>